<organism evidence="3 4">
    <name type="scientific">Rhypophila decipiens</name>
    <dbReference type="NCBI Taxonomy" id="261697"/>
    <lineage>
        <taxon>Eukaryota</taxon>
        <taxon>Fungi</taxon>
        <taxon>Dikarya</taxon>
        <taxon>Ascomycota</taxon>
        <taxon>Pezizomycotina</taxon>
        <taxon>Sordariomycetes</taxon>
        <taxon>Sordariomycetidae</taxon>
        <taxon>Sordariales</taxon>
        <taxon>Naviculisporaceae</taxon>
        <taxon>Rhypophila</taxon>
    </lineage>
</organism>
<dbReference type="InterPro" id="IPR021514">
    <property type="entry name" value="DUF3176"/>
</dbReference>
<comment type="caution">
    <text evidence="3">The sequence shown here is derived from an EMBL/GenBank/DDBJ whole genome shotgun (WGS) entry which is preliminary data.</text>
</comment>
<feature type="transmembrane region" description="Helical" evidence="2">
    <location>
        <begin position="464"/>
        <end position="489"/>
    </location>
</feature>
<gene>
    <name evidence="3" type="ORF">QBC37DRAFT_419778</name>
</gene>
<name>A0AAN6YBX4_9PEZI</name>
<reference evidence="3" key="1">
    <citation type="journal article" date="2023" name="Mol. Phylogenet. Evol.">
        <title>Genome-scale phylogeny and comparative genomics of the fungal order Sordariales.</title>
        <authorList>
            <person name="Hensen N."/>
            <person name="Bonometti L."/>
            <person name="Westerberg I."/>
            <person name="Brannstrom I.O."/>
            <person name="Guillou S."/>
            <person name="Cros-Aarteil S."/>
            <person name="Calhoun S."/>
            <person name="Haridas S."/>
            <person name="Kuo A."/>
            <person name="Mondo S."/>
            <person name="Pangilinan J."/>
            <person name="Riley R."/>
            <person name="LaButti K."/>
            <person name="Andreopoulos B."/>
            <person name="Lipzen A."/>
            <person name="Chen C."/>
            <person name="Yan M."/>
            <person name="Daum C."/>
            <person name="Ng V."/>
            <person name="Clum A."/>
            <person name="Steindorff A."/>
            <person name="Ohm R.A."/>
            <person name="Martin F."/>
            <person name="Silar P."/>
            <person name="Natvig D.O."/>
            <person name="Lalanne C."/>
            <person name="Gautier V."/>
            <person name="Ament-Velasquez S.L."/>
            <person name="Kruys A."/>
            <person name="Hutchinson M.I."/>
            <person name="Powell A.J."/>
            <person name="Barry K."/>
            <person name="Miller A.N."/>
            <person name="Grigoriev I.V."/>
            <person name="Debuchy R."/>
            <person name="Gladieux P."/>
            <person name="Hiltunen Thoren M."/>
            <person name="Johannesson H."/>
        </authorList>
    </citation>
    <scope>NUCLEOTIDE SEQUENCE</scope>
    <source>
        <strain evidence="3">PSN293</strain>
    </source>
</reference>
<dbReference type="PANTHER" id="PTHR37576:SF2">
    <property type="entry name" value="DEFECT AT LOW TEMPERATURE PROTEIN 1"/>
    <property type="match status" value="1"/>
</dbReference>
<feature type="transmembrane region" description="Helical" evidence="2">
    <location>
        <begin position="21"/>
        <end position="44"/>
    </location>
</feature>
<keyword evidence="4" id="KW-1185">Reference proteome</keyword>
<keyword evidence="2" id="KW-0812">Transmembrane</keyword>
<proteinExistence type="predicted"/>
<evidence type="ECO:0000313" key="3">
    <source>
        <dbReference type="EMBL" id="KAK4215176.1"/>
    </source>
</evidence>
<dbReference type="Proteomes" id="UP001301769">
    <property type="component" value="Unassembled WGS sequence"/>
</dbReference>
<sequence length="594" mass="63891">MDSDRRRGKPAPWKPGFFARLPITAILAIIVALGACFAMVFILYKIDKQPIDTWPGSISPNVMLAIATTVANPALHFAFSSAVDMAWWSRSLDDGRTMADLHYTWALAASLRQTLTHSLRHPYKIGVLAAILNALLAANAPVLQRAVTISTTSLTDTIPANLPAAQELPQGYSGRILGFNNLLSFTTAEFSAVSQQYFTNQPIRVDQTVATACSSATCRTTIQAAGYEFTCTNTTTPFPSPRSGHFDIFTSSITYDEFTLADNKTLVDQGGLTGDPLFTYRALYKTTTGCDGTLSVSTCTIRSALVEYPVIITSNGSLVLDPATTHRHDKTIKYTPPTMTKVSPGTSTHGGIALLLEGLFTASCGTMLRSARGWMLFPSGTLTYQLATTNSTGGDSFDCVETWQDPTEYVLSAAREIIFRASVAAVPQTQNQSQGQEQEQEQTASPAPAEVVRIRTISIYTVNYAFAIAAVAVTLLTSLSILPLFAGFWRLGRSVSLSPVEIARAFGFGPLTSAAPANADSDALLKEVGEMSIRYGEVTTSNTSSVQHQGGGHGYASRYGHRGSGSDNETTSRKLRFVGDGGDVKRPREGVDYE</sequence>
<dbReference type="EMBL" id="MU858083">
    <property type="protein sequence ID" value="KAK4215176.1"/>
    <property type="molecule type" value="Genomic_DNA"/>
</dbReference>
<feature type="transmembrane region" description="Helical" evidence="2">
    <location>
        <begin position="64"/>
        <end position="88"/>
    </location>
</feature>
<reference evidence="3" key="2">
    <citation type="submission" date="2023-05" db="EMBL/GenBank/DDBJ databases">
        <authorList>
            <consortium name="Lawrence Berkeley National Laboratory"/>
            <person name="Steindorff A."/>
            <person name="Hensen N."/>
            <person name="Bonometti L."/>
            <person name="Westerberg I."/>
            <person name="Brannstrom I.O."/>
            <person name="Guillou S."/>
            <person name="Cros-Aarteil S."/>
            <person name="Calhoun S."/>
            <person name="Haridas S."/>
            <person name="Kuo A."/>
            <person name="Mondo S."/>
            <person name="Pangilinan J."/>
            <person name="Riley R."/>
            <person name="Labutti K."/>
            <person name="Andreopoulos B."/>
            <person name="Lipzen A."/>
            <person name="Chen C."/>
            <person name="Yanf M."/>
            <person name="Daum C."/>
            <person name="Ng V."/>
            <person name="Clum A."/>
            <person name="Ohm R."/>
            <person name="Martin F."/>
            <person name="Silar P."/>
            <person name="Natvig D."/>
            <person name="Lalanne C."/>
            <person name="Gautier V."/>
            <person name="Ament-Velasquez S.L."/>
            <person name="Kruys A."/>
            <person name="Hutchinson M.I."/>
            <person name="Powell A.J."/>
            <person name="Barry K."/>
            <person name="Miller A.N."/>
            <person name="Grigoriev I.V."/>
            <person name="Debuchy R."/>
            <person name="Gladieux P."/>
            <person name="Thoren M.H."/>
            <person name="Johannesson H."/>
        </authorList>
    </citation>
    <scope>NUCLEOTIDE SEQUENCE</scope>
    <source>
        <strain evidence="3">PSN293</strain>
    </source>
</reference>
<keyword evidence="2" id="KW-1133">Transmembrane helix</keyword>
<feature type="region of interest" description="Disordered" evidence="1">
    <location>
        <begin position="539"/>
        <end position="594"/>
    </location>
</feature>
<keyword evidence="2" id="KW-0472">Membrane</keyword>
<protein>
    <submittedName>
        <fullName evidence="3">Uncharacterized protein</fullName>
    </submittedName>
</protein>
<feature type="compositionally biased region" description="Basic and acidic residues" evidence="1">
    <location>
        <begin position="582"/>
        <end position="594"/>
    </location>
</feature>
<dbReference type="Pfam" id="PF11374">
    <property type="entry name" value="DUF3176"/>
    <property type="match status" value="1"/>
</dbReference>
<evidence type="ECO:0000313" key="4">
    <source>
        <dbReference type="Proteomes" id="UP001301769"/>
    </source>
</evidence>
<feature type="compositionally biased region" description="Polar residues" evidence="1">
    <location>
        <begin position="539"/>
        <end position="548"/>
    </location>
</feature>
<evidence type="ECO:0000256" key="2">
    <source>
        <dbReference type="SAM" id="Phobius"/>
    </source>
</evidence>
<evidence type="ECO:0000256" key="1">
    <source>
        <dbReference type="SAM" id="MobiDB-lite"/>
    </source>
</evidence>
<dbReference type="AlphaFoldDB" id="A0AAN6YBX4"/>
<accession>A0AAN6YBX4</accession>
<dbReference type="PANTHER" id="PTHR37576">
    <property type="entry name" value="DEFECT AT LOW TEMPERATURE PROTEIN 1"/>
    <property type="match status" value="1"/>
</dbReference>